<dbReference type="InParanoid" id="A0A1X7UUJ1"/>
<dbReference type="PANTHER" id="PTHR11256">
    <property type="entry name" value="BCL-2 RELATED"/>
    <property type="match status" value="1"/>
</dbReference>
<dbReference type="GO" id="GO:0042981">
    <property type="term" value="P:regulation of apoptotic process"/>
    <property type="evidence" value="ECO:0007669"/>
    <property type="project" value="InterPro"/>
</dbReference>
<dbReference type="InterPro" id="IPR046371">
    <property type="entry name" value="Bcl-2_BH1-3"/>
</dbReference>
<dbReference type="GO" id="GO:0097192">
    <property type="term" value="P:extrinsic apoptotic signaling pathway in absence of ligand"/>
    <property type="evidence" value="ECO:0007669"/>
    <property type="project" value="TreeGrafter"/>
</dbReference>
<sequence length="214" mass="23604">MALVVNPAPVQHQYHHKNSPKRRGSPVQDDKFYEETRNLITACIESASGKEPLSVKLSEEALRIVGMVQQTLKADEIFFRKLCEELELTATNLFSKLMDVWGGMFSDGQVNIGRLLALLAFCQCVTVYCRSVGLPSIESSVPHWASIFISTTHLKDWITNRGGWDAISKELMLRTSATNSSTSSRTASNGGWLQWGVSGIALAISVFDALHNSS</sequence>
<evidence type="ECO:0000313" key="6">
    <source>
        <dbReference type="Proteomes" id="UP000007879"/>
    </source>
</evidence>
<dbReference type="InterPro" id="IPR002475">
    <property type="entry name" value="Bcl2-like"/>
</dbReference>
<dbReference type="PROSITE" id="PS50062">
    <property type="entry name" value="BCL2_FAMILY"/>
    <property type="match status" value="1"/>
</dbReference>
<proteinExistence type="inferred from homology"/>
<dbReference type="Proteomes" id="UP000007879">
    <property type="component" value="Unassembled WGS sequence"/>
</dbReference>
<feature type="compositionally biased region" description="Basic residues" evidence="3">
    <location>
        <begin position="13"/>
        <end position="24"/>
    </location>
</feature>
<name>A0A1X7UUJ1_AMPQE</name>
<evidence type="ECO:0000259" key="4">
    <source>
        <dbReference type="SMART" id="SM00337"/>
    </source>
</evidence>
<reference evidence="5" key="2">
    <citation type="submission" date="2017-05" db="UniProtKB">
        <authorList>
            <consortium name="EnsemblMetazoa"/>
        </authorList>
    </citation>
    <scope>IDENTIFICATION</scope>
</reference>
<protein>
    <recommendedName>
        <fullName evidence="4">Bcl-2 Bcl-2 homology region 1-3 domain-containing protein</fullName>
    </recommendedName>
</protein>
<organism evidence="5">
    <name type="scientific">Amphimedon queenslandica</name>
    <name type="common">Sponge</name>
    <dbReference type="NCBI Taxonomy" id="400682"/>
    <lineage>
        <taxon>Eukaryota</taxon>
        <taxon>Metazoa</taxon>
        <taxon>Porifera</taxon>
        <taxon>Demospongiae</taxon>
        <taxon>Heteroscleromorpha</taxon>
        <taxon>Haplosclerida</taxon>
        <taxon>Niphatidae</taxon>
        <taxon>Amphimedon</taxon>
    </lineage>
</organism>
<dbReference type="GO" id="GO:0008630">
    <property type="term" value="P:intrinsic apoptotic signaling pathway in response to DNA damage"/>
    <property type="evidence" value="ECO:0007669"/>
    <property type="project" value="TreeGrafter"/>
</dbReference>
<keyword evidence="6" id="KW-1185">Reference proteome</keyword>
<dbReference type="GO" id="GO:0051400">
    <property type="term" value="F:BH domain binding"/>
    <property type="evidence" value="ECO:0007669"/>
    <property type="project" value="TreeGrafter"/>
</dbReference>
<accession>A0A1X7UUJ1</accession>
<evidence type="ECO:0000256" key="1">
    <source>
        <dbReference type="ARBA" id="ARBA00009458"/>
    </source>
</evidence>
<dbReference type="Pfam" id="PF00452">
    <property type="entry name" value="Bcl-2"/>
    <property type="match status" value="1"/>
</dbReference>
<dbReference type="AlphaFoldDB" id="A0A1X7UUJ1"/>
<dbReference type="STRING" id="400682.A0A1X7UUJ1"/>
<evidence type="ECO:0000313" key="5">
    <source>
        <dbReference type="EnsemblMetazoa" id="Aqu2.1.31336_001"/>
    </source>
</evidence>
<dbReference type="InterPro" id="IPR036834">
    <property type="entry name" value="Bcl-2-like_sf"/>
</dbReference>
<dbReference type="SUPFAM" id="SSF56854">
    <property type="entry name" value="Bcl-2 inhibitors of programmed cell death"/>
    <property type="match status" value="1"/>
</dbReference>
<reference evidence="6" key="1">
    <citation type="journal article" date="2010" name="Nature">
        <title>The Amphimedon queenslandica genome and the evolution of animal complexity.</title>
        <authorList>
            <person name="Srivastava M."/>
            <person name="Simakov O."/>
            <person name="Chapman J."/>
            <person name="Fahey B."/>
            <person name="Gauthier M.E."/>
            <person name="Mitros T."/>
            <person name="Richards G.S."/>
            <person name="Conaco C."/>
            <person name="Dacre M."/>
            <person name="Hellsten U."/>
            <person name="Larroux C."/>
            <person name="Putnam N.H."/>
            <person name="Stanke M."/>
            <person name="Adamska M."/>
            <person name="Darling A."/>
            <person name="Degnan S.M."/>
            <person name="Oakley T.H."/>
            <person name="Plachetzki D.C."/>
            <person name="Zhai Y."/>
            <person name="Adamski M."/>
            <person name="Calcino A."/>
            <person name="Cummins S.F."/>
            <person name="Goodstein D.M."/>
            <person name="Harris C."/>
            <person name="Jackson D.J."/>
            <person name="Leys S.P."/>
            <person name="Shu S."/>
            <person name="Woodcroft B.J."/>
            <person name="Vervoort M."/>
            <person name="Kosik K.S."/>
            <person name="Manning G."/>
            <person name="Degnan B.M."/>
            <person name="Rokhsar D.S."/>
        </authorList>
    </citation>
    <scope>NUCLEOTIDE SEQUENCE [LARGE SCALE GENOMIC DNA]</scope>
</reference>
<dbReference type="KEGG" id="aqu:100637128"/>
<dbReference type="OrthoDB" id="8932147at2759"/>
<keyword evidence="2" id="KW-0053">Apoptosis</keyword>
<gene>
    <name evidence="5" type="primary">100637128</name>
</gene>
<feature type="domain" description="Bcl-2 Bcl-2 homology region 1-3" evidence="4">
    <location>
        <begin position="62"/>
        <end position="164"/>
    </location>
</feature>
<dbReference type="Gene3D" id="1.10.437.10">
    <property type="entry name" value="Blc2-like"/>
    <property type="match status" value="1"/>
</dbReference>
<dbReference type="CDD" id="cd06845">
    <property type="entry name" value="Bcl-2_like"/>
    <property type="match status" value="1"/>
</dbReference>
<evidence type="ECO:0000256" key="3">
    <source>
        <dbReference type="SAM" id="MobiDB-lite"/>
    </source>
</evidence>
<dbReference type="eggNOG" id="ENOG502SX06">
    <property type="taxonomic scope" value="Eukaryota"/>
</dbReference>
<feature type="region of interest" description="Disordered" evidence="3">
    <location>
        <begin position="1"/>
        <end position="28"/>
    </location>
</feature>
<dbReference type="GO" id="GO:0001836">
    <property type="term" value="P:release of cytochrome c from mitochondria"/>
    <property type="evidence" value="ECO:0007669"/>
    <property type="project" value="TreeGrafter"/>
</dbReference>
<dbReference type="EnsemblMetazoa" id="XM_003386685.3">
    <property type="protein sequence ID" value="XP_003386733.1"/>
    <property type="gene ID" value="LOC100637128"/>
</dbReference>
<dbReference type="EnsemblMetazoa" id="Aqu2.1.31336_001">
    <property type="protein sequence ID" value="Aqu2.1.31336_001"/>
    <property type="gene ID" value="Aqu2.1.31336"/>
</dbReference>
<comment type="similarity">
    <text evidence="1">Belongs to the Bcl-2 family.</text>
</comment>
<evidence type="ECO:0000256" key="2">
    <source>
        <dbReference type="ARBA" id="ARBA00022703"/>
    </source>
</evidence>
<dbReference type="SMART" id="SM00337">
    <property type="entry name" value="BCL"/>
    <property type="match status" value="1"/>
</dbReference>
<dbReference type="InterPro" id="IPR026298">
    <property type="entry name" value="Bcl-2_fam"/>
</dbReference>
<dbReference type="GO" id="GO:0005741">
    <property type="term" value="C:mitochondrial outer membrane"/>
    <property type="evidence" value="ECO:0007669"/>
    <property type="project" value="TreeGrafter"/>
</dbReference>